<dbReference type="EMBL" id="JAPFFF010000018">
    <property type="protein sequence ID" value="KAK8860619.1"/>
    <property type="molecule type" value="Genomic_DNA"/>
</dbReference>
<proteinExistence type="predicted"/>
<organism evidence="1 2">
    <name type="scientific">Tritrichomonas musculus</name>
    <dbReference type="NCBI Taxonomy" id="1915356"/>
    <lineage>
        <taxon>Eukaryota</taxon>
        <taxon>Metamonada</taxon>
        <taxon>Parabasalia</taxon>
        <taxon>Tritrichomonadida</taxon>
        <taxon>Tritrichomonadidae</taxon>
        <taxon>Tritrichomonas</taxon>
    </lineage>
</organism>
<sequence length="520" mass="61854">MNEEDSFEILFEEIIGYSMCLLYTHQYKDEILKSDFVSNNEQNDFINFIYSWGENESETTFKNLQTKGVSRKDIQNLFDKVKSLQKIIVISPTEEEPMIIIMNTLFIGLMDLIKPIYDDLQKMYDQFPLKNEEFIIDSKIRNPFFILRKLLNKMHCIFDLIDANDDIPFEYLEFSSKFEVLPTIVNEIETEDIKEKDFKILKKNCCLFILEGFIFNQVWVKLDEEQLQDTKKKWLYSTIQKDEQFQLCSEYDNLVKYWNQLYNLNYKYNEKEMKNLYKKYSKNEDISNYIKPLVDEIIPFLNKTRESNEVLKITFEISKKYQSCLKELSNGKEQLYDKELIVLFTYFPILQFELIESPDPSYEVVFFEIMNSLNFAFIKNSILKVLIPEKLNEPKQVDTLIQQKYSVVYKMLKCLRDCGKESISNDDVFLIFSLLSWKINVDSKEARDLEDYLNRSVELHLLSYDYENNDLRFYAKYVIEKVHPSSCLLNQNDLDKNFSKFASKSIKEGSSTCSACCNIQ</sequence>
<evidence type="ECO:0000313" key="1">
    <source>
        <dbReference type="EMBL" id="KAK8860619.1"/>
    </source>
</evidence>
<gene>
    <name evidence="1" type="ORF">M9Y10_012284</name>
</gene>
<reference evidence="1 2" key="1">
    <citation type="submission" date="2024-04" db="EMBL/GenBank/DDBJ databases">
        <title>Tritrichomonas musculus Genome.</title>
        <authorList>
            <person name="Alves-Ferreira E."/>
            <person name="Grigg M."/>
            <person name="Lorenzi H."/>
            <person name="Galac M."/>
        </authorList>
    </citation>
    <scope>NUCLEOTIDE SEQUENCE [LARGE SCALE GENOMIC DNA]</scope>
    <source>
        <strain evidence="1 2">EAF2021</strain>
    </source>
</reference>
<accession>A0ABR2IC25</accession>
<name>A0ABR2IC25_9EUKA</name>
<dbReference type="Proteomes" id="UP001470230">
    <property type="component" value="Unassembled WGS sequence"/>
</dbReference>
<comment type="caution">
    <text evidence="1">The sequence shown here is derived from an EMBL/GenBank/DDBJ whole genome shotgun (WGS) entry which is preliminary data.</text>
</comment>
<evidence type="ECO:0000313" key="2">
    <source>
        <dbReference type="Proteomes" id="UP001470230"/>
    </source>
</evidence>
<keyword evidence="2" id="KW-1185">Reference proteome</keyword>
<protein>
    <submittedName>
        <fullName evidence="1">Uncharacterized protein</fullName>
    </submittedName>
</protein>